<keyword evidence="4" id="KW-0732">Signal</keyword>
<feature type="chain" id="PRO_5046159177" evidence="4">
    <location>
        <begin position="28"/>
        <end position="424"/>
    </location>
</feature>
<protein>
    <submittedName>
        <fullName evidence="5">Tetratricopeptide repeat protein</fullName>
    </submittedName>
</protein>
<dbReference type="Pfam" id="PF13432">
    <property type="entry name" value="TPR_16"/>
    <property type="match status" value="2"/>
</dbReference>
<organism evidence="5 6">
    <name type="scientific">Alkalimonas cellulosilytica</name>
    <dbReference type="NCBI Taxonomy" id="3058395"/>
    <lineage>
        <taxon>Bacteria</taxon>
        <taxon>Pseudomonadati</taxon>
        <taxon>Pseudomonadota</taxon>
        <taxon>Gammaproteobacteria</taxon>
        <taxon>Alkalimonas</taxon>
    </lineage>
</organism>
<dbReference type="EMBL" id="JAUHLI010000002">
    <property type="protein sequence ID" value="MEE2000393.1"/>
    <property type="molecule type" value="Genomic_DNA"/>
</dbReference>
<keyword evidence="2 3" id="KW-0802">TPR repeat</keyword>
<keyword evidence="6" id="KW-1185">Reference proteome</keyword>
<dbReference type="SMART" id="SM00028">
    <property type="entry name" value="TPR"/>
    <property type="match status" value="3"/>
</dbReference>
<dbReference type="InterPro" id="IPR019734">
    <property type="entry name" value="TPR_rpt"/>
</dbReference>
<evidence type="ECO:0000256" key="1">
    <source>
        <dbReference type="ARBA" id="ARBA00022737"/>
    </source>
</evidence>
<reference evidence="5 6" key="1">
    <citation type="submission" date="2023-07" db="EMBL/GenBank/DDBJ databases">
        <title>Alkalimonas sp., MEB108 novel, alkaliphilic bacterium isolated from Lonar Lake, India.</title>
        <authorList>
            <person name="Joshi A."/>
            <person name="Thite S."/>
        </authorList>
    </citation>
    <scope>NUCLEOTIDE SEQUENCE [LARGE SCALE GENOMIC DNA]</scope>
    <source>
        <strain evidence="5 6">MEB108</strain>
    </source>
</reference>
<gene>
    <name evidence="5" type="ORF">QWY20_02920</name>
</gene>
<feature type="repeat" description="TPR" evidence="3">
    <location>
        <begin position="162"/>
        <end position="195"/>
    </location>
</feature>
<sequence length="424" mass="48553">MMTKLTKLSSALAMAFALTAGSFYVPASLAETAAQQQQRIQERKDRRSQVVTERTGRSLSRAIDLYNEDKAQEALQVLLETRTSSDFDRAFVDRLIGQLYVGIDNAKAIDYLQRAARPDILSFTDQSSTLENIGNLLIQEGHYEQAVEAYRKWMHFTGEQRHDIYFRIAGAYLQMEQYDNAVQPIDRALALSDEPRENYYQAKLSALYGAQRIPEATRVLEQMVTLFPDSAQWWFYLGNTYQMQEDFQKSLSALRVANLLGYLESRTHFQMFGQTFANNEMSFKAAKTFEDKMKAGVIPENRQILMAIASNYQAAREYAKAAEFYGRAGQLDNDAEAFRRQGEAYLAIQRYRNAITAFNRAIELNVDNPGRVHMSLTSAHFYLEQYPQALAAVQQARRDSALARQARSWEDYIREKAKQKGVNL</sequence>
<evidence type="ECO:0000313" key="6">
    <source>
        <dbReference type="Proteomes" id="UP001336314"/>
    </source>
</evidence>
<dbReference type="Proteomes" id="UP001336314">
    <property type="component" value="Unassembled WGS sequence"/>
</dbReference>
<dbReference type="PROSITE" id="PS50005">
    <property type="entry name" value="TPR"/>
    <property type="match status" value="3"/>
</dbReference>
<evidence type="ECO:0000256" key="2">
    <source>
        <dbReference type="ARBA" id="ARBA00022803"/>
    </source>
</evidence>
<dbReference type="InterPro" id="IPR011990">
    <property type="entry name" value="TPR-like_helical_dom_sf"/>
</dbReference>
<proteinExistence type="predicted"/>
<feature type="repeat" description="TPR" evidence="3">
    <location>
        <begin position="127"/>
        <end position="160"/>
    </location>
</feature>
<evidence type="ECO:0000313" key="5">
    <source>
        <dbReference type="EMBL" id="MEE2000393.1"/>
    </source>
</evidence>
<feature type="repeat" description="TPR" evidence="3">
    <location>
        <begin position="335"/>
        <end position="368"/>
    </location>
</feature>
<name>A0ABU7J206_9GAMM</name>
<keyword evidence="1" id="KW-0677">Repeat</keyword>
<feature type="signal peptide" evidence="4">
    <location>
        <begin position="1"/>
        <end position="27"/>
    </location>
</feature>
<dbReference type="Gene3D" id="1.25.40.10">
    <property type="entry name" value="Tetratricopeptide repeat domain"/>
    <property type="match status" value="3"/>
</dbReference>
<evidence type="ECO:0000256" key="4">
    <source>
        <dbReference type="SAM" id="SignalP"/>
    </source>
</evidence>
<dbReference type="SUPFAM" id="SSF48452">
    <property type="entry name" value="TPR-like"/>
    <property type="match status" value="2"/>
</dbReference>
<comment type="caution">
    <text evidence="5">The sequence shown here is derived from an EMBL/GenBank/DDBJ whole genome shotgun (WGS) entry which is preliminary data.</text>
</comment>
<evidence type="ECO:0000256" key="3">
    <source>
        <dbReference type="PROSITE-ProRule" id="PRU00339"/>
    </source>
</evidence>
<dbReference type="Pfam" id="PF13181">
    <property type="entry name" value="TPR_8"/>
    <property type="match status" value="2"/>
</dbReference>
<dbReference type="RefSeq" id="WP_330127534.1">
    <property type="nucleotide sequence ID" value="NZ_JAUHLI010000002.1"/>
</dbReference>
<accession>A0ABU7J206</accession>
<dbReference type="PANTHER" id="PTHR44186">
    <property type="match status" value="1"/>
</dbReference>
<dbReference type="PANTHER" id="PTHR44186:SF1">
    <property type="entry name" value="BARDET-BIEDL SYNDROME 4 PROTEIN"/>
    <property type="match status" value="1"/>
</dbReference>